<proteinExistence type="predicted"/>
<sequence length="93" mass="9847">MACAVSSRLIPPKARSSCDTPSSSLSFTAQFPGAIDFTIAAEGGSFHGTNSPPFSPCEIILTATTCFFEDEVEPVLPECGICSFLPLVRLFRG</sequence>
<feature type="region of interest" description="Disordered" evidence="1">
    <location>
        <begin position="1"/>
        <end position="23"/>
    </location>
</feature>
<evidence type="ECO:0000313" key="3">
    <source>
        <dbReference type="Proteomes" id="UP001054837"/>
    </source>
</evidence>
<dbReference type="AlphaFoldDB" id="A0AAV4RJA3"/>
<organism evidence="2 3">
    <name type="scientific">Caerostris darwini</name>
    <dbReference type="NCBI Taxonomy" id="1538125"/>
    <lineage>
        <taxon>Eukaryota</taxon>
        <taxon>Metazoa</taxon>
        <taxon>Ecdysozoa</taxon>
        <taxon>Arthropoda</taxon>
        <taxon>Chelicerata</taxon>
        <taxon>Arachnida</taxon>
        <taxon>Araneae</taxon>
        <taxon>Araneomorphae</taxon>
        <taxon>Entelegynae</taxon>
        <taxon>Araneoidea</taxon>
        <taxon>Araneidae</taxon>
        <taxon>Caerostris</taxon>
    </lineage>
</organism>
<dbReference type="EMBL" id="BPLQ01006097">
    <property type="protein sequence ID" value="GIY20088.1"/>
    <property type="molecule type" value="Genomic_DNA"/>
</dbReference>
<name>A0AAV4RJA3_9ARAC</name>
<keyword evidence="3" id="KW-1185">Reference proteome</keyword>
<gene>
    <name evidence="2" type="ORF">CDAR_89991</name>
</gene>
<reference evidence="2 3" key="1">
    <citation type="submission" date="2021-06" db="EMBL/GenBank/DDBJ databases">
        <title>Caerostris darwini draft genome.</title>
        <authorList>
            <person name="Kono N."/>
            <person name="Arakawa K."/>
        </authorList>
    </citation>
    <scope>NUCLEOTIDE SEQUENCE [LARGE SCALE GENOMIC DNA]</scope>
</reference>
<accession>A0AAV4RJA3</accession>
<evidence type="ECO:0000313" key="2">
    <source>
        <dbReference type="EMBL" id="GIY20088.1"/>
    </source>
</evidence>
<evidence type="ECO:0000256" key="1">
    <source>
        <dbReference type="SAM" id="MobiDB-lite"/>
    </source>
</evidence>
<dbReference type="Proteomes" id="UP001054837">
    <property type="component" value="Unassembled WGS sequence"/>
</dbReference>
<comment type="caution">
    <text evidence="2">The sequence shown here is derived from an EMBL/GenBank/DDBJ whole genome shotgun (WGS) entry which is preliminary data.</text>
</comment>
<protein>
    <submittedName>
        <fullName evidence="2">Uncharacterized protein</fullName>
    </submittedName>
</protein>